<dbReference type="Gene3D" id="3.20.20.140">
    <property type="entry name" value="Metal-dependent hydrolases"/>
    <property type="match status" value="1"/>
</dbReference>
<dbReference type="PANTHER" id="PTHR43135:SF3">
    <property type="entry name" value="ALPHA-D-RIBOSE 1-METHYLPHOSPHONATE 5-TRIPHOSPHATE DIPHOSPHATASE"/>
    <property type="match status" value="1"/>
</dbReference>
<dbReference type="AlphaFoldDB" id="A0A2A5IZ01"/>
<reference evidence="2 3" key="1">
    <citation type="submission" date="2017-07" db="EMBL/GenBank/DDBJ databases">
        <title>Draft sequence of Rhodococcus enclensis 23b-28.</title>
        <authorList>
            <person name="Besaury L."/>
            <person name="Sancelme M."/>
            <person name="Amato P."/>
            <person name="Lallement A."/>
            <person name="Delort A.-M."/>
        </authorList>
    </citation>
    <scope>NUCLEOTIDE SEQUENCE [LARGE SCALE GENOMIC DNA]</scope>
    <source>
        <strain evidence="2 3">23b-28</strain>
    </source>
</reference>
<dbReference type="SUPFAM" id="SSF51556">
    <property type="entry name" value="Metallo-dependent hydrolases"/>
    <property type="match status" value="1"/>
</dbReference>
<dbReference type="Gene3D" id="2.30.40.10">
    <property type="entry name" value="Urease, subunit C, domain 1"/>
    <property type="match status" value="1"/>
</dbReference>
<dbReference type="InterPro" id="IPR051781">
    <property type="entry name" value="Metallo-dep_Hydrolase"/>
</dbReference>
<proteinExistence type="predicted"/>
<dbReference type="InterPro" id="IPR032466">
    <property type="entry name" value="Metal_Hydrolase"/>
</dbReference>
<dbReference type="InterPro" id="IPR006680">
    <property type="entry name" value="Amidohydro-rel"/>
</dbReference>
<name>A0A2A5IZ01_RHOSG</name>
<sequence length="458" mass="48157">MIGSASVNAVSVAESVSGEMIEMVGDLQPRRQVLVAERVLTCVPEDRGHPECDDGPVAVLIEAGRIIAVGAPDSMPQDPEIDVVDFGIGSTMLPGLIDTHVHLAFDGGPDPLSTLQCSDDVTILALMTDNAEALLSAGVTTARDLGAPRGLDLTIKRRVNAGQIPAPRLQTVTEPLTVTGGHCWFLGGEVNRGVNAAREAVQRAHARGADAIKIMATGGSMTSGSLPYEAQFTAEEIVAVVDQAHKLGLKVAAHAHGVAGIRDSVAARVDSIEHFSFMTALGGIDPEPDVVTAVAQSGTFVCRTVCAAWGEVLKKRTPEPDSLRQLKDSGVRIVAGTDAGIARTPHVEYVLSLEGMAAFGMTNWEVIEAATSVAAESLGLGRETGSIAPGKAADLVVVRGDPLEDLGYLRNLEAVFTRGVRHVPQVASVLSWNEIVECPKYVPGLQRRRAGGQEQRES</sequence>
<organism evidence="2 3">
    <name type="scientific">Rhodococcus qingshengii</name>
    <dbReference type="NCBI Taxonomy" id="334542"/>
    <lineage>
        <taxon>Bacteria</taxon>
        <taxon>Bacillati</taxon>
        <taxon>Actinomycetota</taxon>
        <taxon>Actinomycetes</taxon>
        <taxon>Mycobacteriales</taxon>
        <taxon>Nocardiaceae</taxon>
        <taxon>Rhodococcus</taxon>
        <taxon>Rhodococcus erythropolis group</taxon>
    </lineage>
</organism>
<protein>
    <recommendedName>
        <fullName evidence="1">Amidohydrolase-related domain-containing protein</fullName>
    </recommendedName>
</protein>
<feature type="domain" description="Amidohydrolase-related" evidence="1">
    <location>
        <begin position="91"/>
        <end position="410"/>
    </location>
</feature>
<dbReference type="PANTHER" id="PTHR43135">
    <property type="entry name" value="ALPHA-D-RIBOSE 1-METHYLPHOSPHONATE 5-TRIPHOSPHATE DIPHOSPHATASE"/>
    <property type="match status" value="1"/>
</dbReference>
<accession>A0A2A5IZ01</accession>
<dbReference type="Proteomes" id="UP000230886">
    <property type="component" value="Unassembled WGS sequence"/>
</dbReference>
<dbReference type="SUPFAM" id="SSF51338">
    <property type="entry name" value="Composite domain of metallo-dependent hydrolases"/>
    <property type="match status" value="1"/>
</dbReference>
<dbReference type="CDD" id="cd01299">
    <property type="entry name" value="Met_dep_hydrolase_A"/>
    <property type="match status" value="1"/>
</dbReference>
<gene>
    <name evidence="2" type="ORF">CHR55_32895</name>
</gene>
<comment type="caution">
    <text evidence="2">The sequence shown here is derived from an EMBL/GenBank/DDBJ whole genome shotgun (WGS) entry which is preliminary data.</text>
</comment>
<dbReference type="InterPro" id="IPR057744">
    <property type="entry name" value="OTAase-like"/>
</dbReference>
<dbReference type="InterPro" id="IPR011059">
    <property type="entry name" value="Metal-dep_hydrolase_composite"/>
</dbReference>
<evidence type="ECO:0000313" key="2">
    <source>
        <dbReference type="EMBL" id="PCK22207.1"/>
    </source>
</evidence>
<dbReference type="Pfam" id="PF01979">
    <property type="entry name" value="Amidohydro_1"/>
    <property type="match status" value="1"/>
</dbReference>
<evidence type="ECO:0000259" key="1">
    <source>
        <dbReference type="Pfam" id="PF01979"/>
    </source>
</evidence>
<evidence type="ECO:0000313" key="3">
    <source>
        <dbReference type="Proteomes" id="UP000230886"/>
    </source>
</evidence>
<dbReference type="EMBL" id="NOVD01000080">
    <property type="protein sequence ID" value="PCK22207.1"/>
    <property type="molecule type" value="Genomic_DNA"/>
</dbReference>
<dbReference type="GO" id="GO:0016810">
    <property type="term" value="F:hydrolase activity, acting on carbon-nitrogen (but not peptide) bonds"/>
    <property type="evidence" value="ECO:0007669"/>
    <property type="project" value="InterPro"/>
</dbReference>
<dbReference type="RefSeq" id="WP_099699043.1">
    <property type="nucleotide sequence ID" value="NZ_NOVD01000080.1"/>
</dbReference>